<protein>
    <submittedName>
        <fullName evidence="1">Uncharacterized protein</fullName>
    </submittedName>
</protein>
<dbReference type="EMBL" id="CAKOFQ010007881">
    <property type="protein sequence ID" value="CAH2009442.1"/>
    <property type="molecule type" value="Genomic_DNA"/>
</dbReference>
<evidence type="ECO:0000313" key="2">
    <source>
        <dbReference type="Proteomes" id="UP001152888"/>
    </source>
</evidence>
<name>A0A9P0M0J7_ACAOB</name>
<dbReference type="AlphaFoldDB" id="A0A9P0M0J7"/>
<keyword evidence="2" id="KW-1185">Reference proteome</keyword>
<evidence type="ECO:0000313" key="1">
    <source>
        <dbReference type="EMBL" id="CAH2009442.1"/>
    </source>
</evidence>
<accession>A0A9P0M0J7</accession>
<organism evidence="1 2">
    <name type="scientific">Acanthoscelides obtectus</name>
    <name type="common">Bean weevil</name>
    <name type="synonym">Bruchus obtectus</name>
    <dbReference type="NCBI Taxonomy" id="200917"/>
    <lineage>
        <taxon>Eukaryota</taxon>
        <taxon>Metazoa</taxon>
        <taxon>Ecdysozoa</taxon>
        <taxon>Arthropoda</taxon>
        <taxon>Hexapoda</taxon>
        <taxon>Insecta</taxon>
        <taxon>Pterygota</taxon>
        <taxon>Neoptera</taxon>
        <taxon>Endopterygota</taxon>
        <taxon>Coleoptera</taxon>
        <taxon>Polyphaga</taxon>
        <taxon>Cucujiformia</taxon>
        <taxon>Chrysomeloidea</taxon>
        <taxon>Chrysomelidae</taxon>
        <taxon>Bruchinae</taxon>
        <taxon>Bruchini</taxon>
        <taxon>Acanthoscelides</taxon>
    </lineage>
</organism>
<comment type="caution">
    <text evidence="1">The sequence shown here is derived from an EMBL/GenBank/DDBJ whole genome shotgun (WGS) entry which is preliminary data.</text>
</comment>
<dbReference type="Proteomes" id="UP001152888">
    <property type="component" value="Unassembled WGS sequence"/>
</dbReference>
<gene>
    <name evidence="1" type="ORF">ACAOBT_LOCUS30871</name>
</gene>
<reference evidence="1" key="1">
    <citation type="submission" date="2022-03" db="EMBL/GenBank/DDBJ databases">
        <authorList>
            <person name="Sayadi A."/>
        </authorList>
    </citation>
    <scope>NUCLEOTIDE SEQUENCE</scope>
</reference>
<sequence>MRAGCRRTPTAESVPQRCQRLGMSTNSSVDVEGGSLEDVDGLSSLLIAKDIILAVEKADEVLACHHIHTNRRVAANADHELTNALPRVVGYPRHTESPVPTTEGTPGQTDMRGAGLSFEVDKHQSTGGGKTDKNKALYNALQAAQEW</sequence>
<proteinExistence type="predicted"/>